<keyword evidence="3 4" id="KW-0443">Lipid metabolism</keyword>
<feature type="domain" description="PNPLA" evidence="5">
    <location>
        <begin position="175"/>
        <end position="414"/>
    </location>
</feature>
<organism evidence="6 7">
    <name type="scientific">[Mycobacterium] crassicus</name>
    <dbReference type="NCBI Taxonomy" id="2872309"/>
    <lineage>
        <taxon>Bacteria</taxon>
        <taxon>Bacillati</taxon>
        <taxon>Actinomycetota</taxon>
        <taxon>Actinomycetes</taxon>
        <taxon>Mycobacteriales</taxon>
        <taxon>Mycobacteriaceae</taxon>
        <taxon>Mycolicibacter</taxon>
    </lineage>
</organism>
<feature type="short sequence motif" description="GXGXXG" evidence="4">
    <location>
        <begin position="179"/>
        <end position="184"/>
    </location>
</feature>
<comment type="caution">
    <text evidence="6">The sequence shown here is derived from an EMBL/GenBank/DDBJ whole genome shotgun (WGS) entry which is preliminary data.</text>
</comment>
<feature type="active site" description="Proton acceptor" evidence="4">
    <location>
        <position position="401"/>
    </location>
</feature>
<feature type="active site" description="Nucleophile" evidence="4">
    <location>
        <position position="208"/>
    </location>
</feature>
<evidence type="ECO:0000256" key="1">
    <source>
        <dbReference type="ARBA" id="ARBA00022801"/>
    </source>
</evidence>
<dbReference type="InterPro" id="IPR050301">
    <property type="entry name" value="NTE"/>
</dbReference>
<dbReference type="Proteomes" id="UP001299596">
    <property type="component" value="Unassembled WGS sequence"/>
</dbReference>
<evidence type="ECO:0000259" key="5">
    <source>
        <dbReference type="PROSITE" id="PS51635"/>
    </source>
</evidence>
<evidence type="ECO:0000313" key="6">
    <source>
        <dbReference type="EMBL" id="MEB3023676.1"/>
    </source>
</evidence>
<protein>
    <submittedName>
        <fullName evidence="6">Patatin-like phospholipase family protein</fullName>
    </submittedName>
</protein>
<dbReference type="Pfam" id="PF01734">
    <property type="entry name" value="Patatin"/>
    <property type="match status" value="1"/>
</dbReference>
<evidence type="ECO:0000256" key="2">
    <source>
        <dbReference type="ARBA" id="ARBA00022963"/>
    </source>
</evidence>
<keyword evidence="2 4" id="KW-0442">Lipid degradation</keyword>
<dbReference type="SUPFAM" id="SSF52151">
    <property type="entry name" value="FabD/lysophospholipase-like"/>
    <property type="match status" value="1"/>
</dbReference>
<reference evidence="6 7" key="1">
    <citation type="submission" date="2023-12" db="EMBL/GenBank/DDBJ databases">
        <title>Description of new species of Mycobacterium terrae complex isolated from sewage at the Sao Paulo Zoological Park Foundation in Brazil.</title>
        <authorList>
            <person name="Romagnoli C.L."/>
            <person name="Conceicao E.C."/>
            <person name="Machado E."/>
            <person name="Barreto L.B.P.F."/>
            <person name="Sharma A."/>
            <person name="Silva N.M."/>
            <person name="Marques L.E."/>
            <person name="Juliana M.A."/>
            <person name="Lourenco M.C.S."/>
            <person name="Digiampietri L.A."/>
            <person name="Suffys P.N."/>
            <person name="Viana-Niero C."/>
        </authorList>
    </citation>
    <scope>NUCLEOTIDE SEQUENCE [LARGE SCALE GENOMIC DNA]</scope>
    <source>
        <strain evidence="6 7">MYC098</strain>
    </source>
</reference>
<dbReference type="PANTHER" id="PTHR14226:SF78">
    <property type="entry name" value="SLR0060 PROTEIN"/>
    <property type="match status" value="1"/>
</dbReference>
<dbReference type="Gene3D" id="3.40.1090.10">
    <property type="entry name" value="Cytosolic phospholipase A2 catalytic domain"/>
    <property type="match status" value="1"/>
</dbReference>
<dbReference type="InterPro" id="IPR016035">
    <property type="entry name" value="Acyl_Trfase/lysoPLipase"/>
</dbReference>
<sequence>MQIPFVESLLGMVDRRPDPMVITSPLVDDAEVVDVVDTGDTMLLLQKMENRLVRHSLRKPGVLSAEQLRRLRYLLNFARLDDFEPGAAGPGGTRGRGDVSVGAELAAWRAKVADVLHGPLRAERDPAIALIAARDALGVLSAEQDEQRRLLTERHGNDFSQAELDNEVGHKKLVTVLGGGGGAGFVYVGGMQALLEAGPVPDYLIGSSFGSILGSVVGRTRPVPIDDYVAWAKTVSFRAILGPERLVRRHGLTGVFSLNFDKFADAMFRREDGEPMRMSDLAIPFDAVVAGVRRQPFAALPSRYRNQSLAALQLRSIPYLPIGIGPQVATRLWQTAAFIDPRVVTPLIIGGDNPDRDVNVVDAASFSSAIPGVLHHETKDPNMAPLFDAMLADNDVAALVDGGAASNVPVELAWKRVRDGRLGTRNACYLAFDCFHPQWDPKHLWLVPITQAIQLQMVRNAPYADHLVRFSPTLSPVNLAPSAATIDRACEWGRKSVQPAIPVVSALLEPVWWEGKKPAVVAPKAAVPAQPEHPHAASMSSVMAASQAPRTRWDRLLRRNLA</sequence>
<keyword evidence="1 4" id="KW-0378">Hydrolase</keyword>
<evidence type="ECO:0000256" key="4">
    <source>
        <dbReference type="PROSITE-ProRule" id="PRU01161"/>
    </source>
</evidence>
<dbReference type="EMBL" id="JAYJJR010000019">
    <property type="protein sequence ID" value="MEB3023676.1"/>
    <property type="molecule type" value="Genomic_DNA"/>
</dbReference>
<dbReference type="PROSITE" id="PS51635">
    <property type="entry name" value="PNPLA"/>
    <property type="match status" value="1"/>
</dbReference>
<evidence type="ECO:0000313" key="7">
    <source>
        <dbReference type="Proteomes" id="UP001299596"/>
    </source>
</evidence>
<dbReference type="InterPro" id="IPR002641">
    <property type="entry name" value="PNPLA_dom"/>
</dbReference>
<proteinExistence type="predicted"/>
<feature type="short sequence motif" description="DGA/G" evidence="4">
    <location>
        <begin position="401"/>
        <end position="403"/>
    </location>
</feature>
<evidence type="ECO:0000256" key="3">
    <source>
        <dbReference type="ARBA" id="ARBA00023098"/>
    </source>
</evidence>
<name>A0ABU5XN06_9MYCO</name>
<accession>A0ABU5XN06</accession>
<keyword evidence="7" id="KW-1185">Reference proteome</keyword>
<gene>
    <name evidence="6" type="ORF">K6T79_21880</name>
</gene>
<feature type="short sequence motif" description="GXSXG" evidence="4">
    <location>
        <begin position="206"/>
        <end position="210"/>
    </location>
</feature>
<dbReference type="PANTHER" id="PTHR14226">
    <property type="entry name" value="NEUROPATHY TARGET ESTERASE/SWISS CHEESE D.MELANOGASTER"/>
    <property type="match status" value="1"/>
</dbReference>
<dbReference type="RefSeq" id="WP_225407332.1">
    <property type="nucleotide sequence ID" value="NZ_JAYJJR010000019.1"/>
</dbReference>